<accession>A0AB34HX37</accession>
<reference evidence="1 2" key="1">
    <citation type="submission" date="2022-11" db="EMBL/GenBank/DDBJ databases">
        <title>Whole genome sequence of Eschrichtius robustus ER-17-0199.</title>
        <authorList>
            <person name="Bruniche-Olsen A."/>
            <person name="Black A.N."/>
            <person name="Fields C.J."/>
            <person name="Walden K."/>
            <person name="Dewoody J.A."/>
        </authorList>
    </citation>
    <scope>NUCLEOTIDE SEQUENCE [LARGE SCALE GENOMIC DNA]</scope>
    <source>
        <strain evidence="1">ER-17-0199</strain>
        <tissue evidence="1">Blubber</tissue>
    </source>
</reference>
<sequence length="68" mass="7652">MGKETDSERHGRLMEGRMLELEIPAGVFQDHQIGETDPVEFKTYLIKQLYDSPLSKSTVAQLDNSGGR</sequence>
<evidence type="ECO:0000313" key="2">
    <source>
        <dbReference type="Proteomes" id="UP001159641"/>
    </source>
</evidence>
<protein>
    <submittedName>
        <fullName evidence="1">Uncharacterized protein</fullName>
    </submittedName>
</protein>
<name>A0AB34HX37_ESCRO</name>
<dbReference type="AlphaFoldDB" id="A0AB34HX37"/>
<keyword evidence="2" id="KW-1185">Reference proteome</keyword>
<dbReference type="Proteomes" id="UP001159641">
    <property type="component" value="Unassembled WGS sequence"/>
</dbReference>
<gene>
    <name evidence="1" type="ORF">J1605_017609</name>
</gene>
<proteinExistence type="predicted"/>
<dbReference type="EMBL" id="JAIQCJ010000254">
    <property type="protein sequence ID" value="KAJ8797381.1"/>
    <property type="molecule type" value="Genomic_DNA"/>
</dbReference>
<organism evidence="1 2">
    <name type="scientific">Eschrichtius robustus</name>
    <name type="common">California gray whale</name>
    <name type="synonym">Eschrichtius gibbosus</name>
    <dbReference type="NCBI Taxonomy" id="9764"/>
    <lineage>
        <taxon>Eukaryota</taxon>
        <taxon>Metazoa</taxon>
        <taxon>Chordata</taxon>
        <taxon>Craniata</taxon>
        <taxon>Vertebrata</taxon>
        <taxon>Euteleostomi</taxon>
        <taxon>Mammalia</taxon>
        <taxon>Eutheria</taxon>
        <taxon>Laurasiatheria</taxon>
        <taxon>Artiodactyla</taxon>
        <taxon>Whippomorpha</taxon>
        <taxon>Cetacea</taxon>
        <taxon>Mysticeti</taxon>
        <taxon>Eschrichtiidae</taxon>
        <taxon>Eschrichtius</taxon>
    </lineage>
</organism>
<evidence type="ECO:0000313" key="1">
    <source>
        <dbReference type="EMBL" id="KAJ8797381.1"/>
    </source>
</evidence>
<comment type="caution">
    <text evidence="1">The sequence shown here is derived from an EMBL/GenBank/DDBJ whole genome shotgun (WGS) entry which is preliminary data.</text>
</comment>